<dbReference type="InterPro" id="IPR006528">
    <property type="entry name" value="Phage_head_morphogenesis_dom"/>
</dbReference>
<feature type="domain" description="Phage head morphogenesis" evidence="1">
    <location>
        <begin position="156"/>
        <end position="277"/>
    </location>
</feature>
<evidence type="ECO:0000313" key="3">
    <source>
        <dbReference type="Proteomes" id="UP000078290"/>
    </source>
</evidence>
<dbReference type="AlphaFoldDB" id="A0A1B7KP75"/>
<dbReference type="EMBL" id="LXMA01000038">
    <property type="protein sequence ID" value="OAT71887.1"/>
    <property type="molecule type" value="Genomic_DNA"/>
</dbReference>
<dbReference type="Proteomes" id="UP000078290">
    <property type="component" value="Unassembled WGS sequence"/>
</dbReference>
<gene>
    <name evidence="2" type="ORF">A7K69_10780</name>
</gene>
<organism evidence="2 3">
    <name type="scientific">Parageobacillus thermoglucosidasius</name>
    <name type="common">Geobacillus thermoglucosidasius</name>
    <dbReference type="NCBI Taxonomy" id="1426"/>
    <lineage>
        <taxon>Bacteria</taxon>
        <taxon>Bacillati</taxon>
        <taxon>Bacillota</taxon>
        <taxon>Bacilli</taxon>
        <taxon>Bacillales</taxon>
        <taxon>Anoxybacillaceae</taxon>
        <taxon>Parageobacillus</taxon>
    </lineage>
</organism>
<dbReference type="OrthoDB" id="2044628at2"/>
<evidence type="ECO:0000259" key="1">
    <source>
        <dbReference type="Pfam" id="PF04233"/>
    </source>
</evidence>
<reference evidence="3" key="1">
    <citation type="submission" date="2016-05" db="EMBL/GenBank/DDBJ databases">
        <authorList>
            <person name="Wang W."/>
            <person name="Zhu L."/>
        </authorList>
    </citation>
    <scope>NUCLEOTIDE SEQUENCE [LARGE SCALE GENOMIC DNA]</scope>
    <source>
        <strain evidence="3">W-2</strain>
    </source>
</reference>
<comment type="caution">
    <text evidence="2">The sequence shown here is derived from an EMBL/GenBank/DDBJ whole genome shotgun (WGS) entry which is preliminary data.</text>
</comment>
<name>A0A1B7KP75_PARTM</name>
<accession>A0A1B7KP75</accession>
<proteinExistence type="predicted"/>
<protein>
    <recommendedName>
        <fullName evidence="1">Phage head morphogenesis domain-containing protein</fullName>
    </recommendedName>
</protein>
<evidence type="ECO:0000313" key="2">
    <source>
        <dbReference type="EMBL" id="OAT71887.1"/>
    </source>
</evidence>
<sequence length="306" mass="35016">MSKVENFLKSLNDFIAKAEEKDDEKLTDVVPDFPGLEILPKIVEDYEKKIAKLLRNQRKLYLKEMKAFVSKDDKPTLEAILQYFTNNLFATDEFAEEFGEVTAEFLQLTIEELCKKLMESIDPDIPFVETSTQTTNWVKDWSTKLADLMQLNTHKAIEKVLTDAIENGDSIQDVELKMKDLPEFDRKRARTTAITEILTASSRAQWESYMQSPAVVKKKWKHSGSKKNQPRENHVAMDGVEVGVDEEFKIEGSGETCQYPRDPSLSAKERVNCHCTMGPVVDESILGLSQEEKEQLRQEALKELNS</sequence>
<dbReference type="Pfam" id="PF04233">
    <property type="entry name" value="Phage_Mu_F"/>
    <property type="match status" value="1"/>
</dbReference>
<dbReference type="RefSeq" id="WP_064552392.1">
    <property type="nucleotide sequence ID" value="NZ_LXMA01000038.1"/>
</dbReference>